<dbReference type="Proteomes" id="UP001501710">
    <property type="component" value="Unassembled WGS sequence"/>
</dbReference>
<comment type="caution">
    <text evidence="2">The sequence shown here is derived from an EMBL/GenBank/DDBJ whole genome shotgun (WGS) entry which is preliminary data.</text>
</comment>
<dbReference type="InterPro" id="IPR011009">
    <property type="entry name" value="Kinase-like_dom_sf"/>
</dbReference>
<evidence type="ECO:0000313" key="2">
    <source>
        <dbReference type="EMBL" id="GAA4235614.1"/>
    </source>
</evidence>
<dbReference type="EMBL" id="BAABAS010000015">
    <property type="protein sequence ID" value="GAA4235614.1"/>
    <property type="molecule type" value="Genomic_DNA"/>
</dbReference>
<name>A0ABP8C8R6_9ACTN</name>
<dbReference type="Pfam" id="PF01636">
    <property type="entry name" value="APH"/>
    <property type="match status" value="1"/>
</dbReference>
<sequence>MAGDEHEGRSGALSVRPATLTGLTRRLGVSVTHREVVRAWSMSAVERLFLEGGSTAILKYAVAEFAAEANVLRHASVHGAPVPQLMASTVQGDGSLVMIMEDLGTEIREAGLKDAAEAAVSIHACPPLPGRPVLDADGLAALPGKALGWLDALRAEGRWLDADDIAL</sequence>
<protein>
    <recommendedName>
        <fullName evidence="1">Aminoglycoside phosphotransferase domain-containing protein</fullName>
    </recommendedName>
</protein>
<feature type="domain" description="Aminoglycoside phosphotransferase" evidence="1">
    <location>
        <begin position="60"/>
        <end position="156"/>
    </location>
</feature>
<dbReference type="InterPro" id="IPR002575">
    <property type="entry name" value="Aminoglycoside_PTrfase"/>
</dbReference>
<proteinExistence type="predicted"/>
<evidence type="ECO:0000259" key="1">
    <source>
        <dbReference type="Pfam" id="PF01636"/>
    </source>
</evidence>
<organism evidence="2 3">
    <name type="scientific">Actinomadura meridiana</name>
    <dbReference type="NCBI Taxonomy" id="559626"/>
    <lineage>
        <taxon>Bacteria</taxon>
        <taxon>Bacillati</taxon>
        <taxon>Actinomycetota</taxon>
        <taxon>Actinomycetes</taxon>
        <taxon>Streptosporangiales</taxon>
        <taxon>Thermomonosporaceae</taxon>
        <taxon>Actinomadura</taxon>
    </lineage>
</organism>
<gene>
    <name evidence="2" type="ORF">GCM10022254_43220</name>
</gene>
<evidence type="ECO:0000313" key="3">
    <source>
        <dbReference type="Proteomes" id="UP001501710"/>
    </source>
</evidence>
<reference evidence="3" key="1">
    <citation type="journal article" date="2019" name="Int. J. Syst. Evol. Microbiol.">
        <title>The Global Catalogue of Microorganisms (GCM) 10K type strain sequencing project: providing services to taxonomists for standard genome sequencing and annotation.</title>
        <authorList>
            <consortium name="The Broad Institute Genomics Platform"/>
            <consortium name="The Broad Institute Genome Sequencing Center for Infectious Disease"/>
            <person name="Wu L."/>
            <person name="Ma J."/>
        </authorList>
    </citation>
    <scope>NUCLEOTIDE SEQUENCE [LARGE SCALE GENOMIC DNA]</scope>
    <source>
        <strain evidence="3">JCM 17440</strain>
    </source>
</reference>
<accession>A0ABP8C8R6</accession>
<keyword evidence="3" id="KW-1185">Reference proteome</keyword>
<dbReference type="SUPFAM" id="SSF56112">
    <property type="entry name" value="Protein kinase-like (PK-like)"/>
    <property type="match status" value="1"/>
</dbReference>